<gene>
    <name evidence="1" type="ORF">EVAR_16832_1</name>
</gene>
<proteinExistence type="predicted"/>
<dbReference type="AlphaFoldDB" id="A0A4C1V2C3"/>
<comment type="caution">
    <text evidence="1">The sequence shown here is derived from an EMBL/GenBank/DDBJ whole genome shotgun (WGS) entry which is preliminary data.</text>
</comment>
<dbReference type="Proteomes" id="UP000299102">
    <property type="component" value="Unassembled WGS sequence"/>
</dbReference>
<evidence type="ECO:0000313" key="1">
    <source>
        <dbReference type="EMBL" id="GBP32670.1"/>
    </source>
</evidence>
<organism evidence="1 2">
    <name type="scientific">Eumeta variegata</name>
    <name type="common">Bagworm moth</name>
    <name type="synonym">Eumeta japonica</name>
    <dbReference type="NCBI Taxonomy" id="151549"/>
    <lineage>
        <taxon>Eukaryota</taxon>
        <taxon>Metazoa</taxon>
        <taxon>Ecdysozoa</taxon>
        <taxon>Arthropoda</taxon>
        <taxon>Hexapoda</taxon>
        <taxon>Insecta</taxon>
        <taxon>Pterygota</taxon>
        <taxon>Neoptera</taxon>
        <taxon>Endopterygota</taxon>
        <taxon>Lepidoptera</taxon>
        <taxon>Glossata</taxon>
        <taxon>Ditrysia</taxon>
        <taxon>Tineoidea</taxon>
        <taxon>Psychidae</taxon>
        <taxon>Oiketicinae</taxon>
        <taxon>Eumeta</taxon>
    </lineage>
</organism>
<protein>
    <submittedName>
        <fullName evidence="1">Uncharacterized protein</fullName>
    </submittedName>
</protein>
<name>A0A4C1V2C3_EUMVA</name>
<dbReference type="EMBL" id="BGZK01000263">
    <property type="protein sequence ID" value="GBP32670.1"/>
    <property type="molecule type" value="Genomic_DNA"/>
</dbReference>
<reference evidence="1 2" key="1">
    <citation type="journal article" date="2019" name="Commun. Biol.">
        <title>The bagworm genome reveals a unique fibroin gene that provides high tensile strength.</title>
        <authorList>
            <person name="Kono N."/>
            <person name="Nakamura H."/>
            <person name="Ohtoshi R."/>
            <person name="Tomita M."/>
            <person name="Numata K."/>
            <person name="Arakawa K."/>
        </authorList>
    </citation>
    <scope>NUCLEOTIDE SEQUENCE [LARGE SCALE GENOMIC DNA]</scope>
</reference>
<accession>A0A4C1V2C3</accession>
<evidence type="ECO:0000313" key="2">
    <source>
        <dbReference type="Proteomes" id="UP000299102"/>
    </source>
</evidence>
<keyword evidence="2" id="KW-1185">Reference proteome</keyword>
<sequence>MAKKKAVISSGPGFDRDGARFFISALGAPNHMASRATRRSARSNPRPALTVIYSMVEDVAFVPEAPRGSWSRADRRMRF</sequence>